<dbReference type="VEuPathDB" id="FungiDB:EYZ11_004920"/>
<reference evidence="2 3" key="1">
    <citation type="submission" date="2019-03" db="EMBL/GenBank/DDBJ databases">
        <title>The genome sequence of a newly discovered highly antifungal drug resistant Aspergillus species, Aspergillus tanneri NIH 1004.</title>
        <authorList>
            <person name="Mounaud S."/>
            <person name="Singh I."/>
            <person name="Joardar V."/>
            <person name="Pakala S."/>
            <person name="Pakala S."/>
            <person name="Venepally P."/>
            <person name="Hoover J."/>
            <person name="Nierman W."/>
            <person name="Chung J."/>
            <person name="Losada L."/>
        </authorList>
    </citation>
    <scope>NUCLEOTIDE SEQUENCE [LARGE SCALE GENOMIC DNA]</scope>
    <source>
        <strain evidence="2 3">NIH1004</strain>
    </source>
</reference>
<name>A0A4S3JJV8_9EURO</name>
<evidence type="ECO:0000313" key="3">
    <source>
        <dbReference type="Proteomes" id="UP000308092"/>
    </source>
</evidence>
<comment type="caution">
    <text evidence="2">The sequence shown here is derived from an EMBL/GenBank/DDBJ whole genome shotgun (WGS) entry which is preliminary data.</text>
</comment>
<keyword evidence="3" id="KW-1185">Reference proteome</keyword>
<evidence type="ECO:0000313" key="2">
    <source>
        <dbReference type="EMBL" id="THC95605.1"/>
    </source>
</evidence>
<protein>
    <submittedName>
        <fullName evidence="2">Uncharacterized protein</fullName>
    </submittedName>
</protein>
<accession>A0A4S3JJV8</accession>
<dbReference type="Proteomes" id="UP000308092">
    <property type="component" value="Unassembled WGS sequence"/>
</dbReference>
<evidence type="ECO:0000256" key="1">
    <source>
        <dbReference type="SAM" id="MobiDB-lite"/>
    </source>
</evidence>
<gene>
    <name evidence="2" type="ORF">EYZ11_004920</name>
</gene>
<organism evidence="2 3">
    <name type="scientific">Aspergillus tanneri</name>
    <dbReference type="NCBI Taxonomy" id="1220188"/>
    <lineage>
        <taxon>Eukaryota</taxon>
        <taxon>Fungi</taxon>
        <taxon>Dikarya</taxon>
        <taxon>Ascomycota</taxon>
        <taxon>Pezizomycotina</taxon>
        <taxon>Eurotiomycetes</taxon>
        <taxon>Eurotiomycetidae</taxon>
        <taxon>Eurotiales</taxon>
        <taxon>Aspergillaceae</taxon>
        <taxon>Aspergillus</taxon>
        <taxon>Aspergillus subgen. Circumdati</taxon>
    </lineage>
</organism>
<feature type="compositionally biased region" description="Polar residues" evidence="1">
    <location>
        <begin position="48"/>
        <end position="57"/>
    </location>
</feature>
<dbReference type="AlphaFoldDB" id="A0A4S3JJV8"/>
<sequence length="72" mass="7885">MLASGNEENFTRRTVLFVGNRWKPQRIRETQLLILRIFPSLDALALDTSDSSQSPESCASPEFATGGLVSAS</sequence>
<dbReference type="EMBL" id="SOSA01000150">
    <property type="protein sequence ID" value="THC95605.1"/>
    <property type="molecule type" value="Genomic_DNA"/>
</dbReference>
<proteinExistence type="predicted"/>
<feature type="region of interest" description="Disordered" evidence="1">
    <location>
        <begin position="47"/>
        <end position="72"/>
    </location>
</feature>